<dbReference type="InterPro" id="IPR008979">
    <property type="entry name" value="Galactose-bd-like_sf"/>
</dbReference>
<feature type="domain" description="CBM-cenC" evidence="3">
    <location>
        <begin position="42"/>
        <end position="161"/>
    </location>
</feature>
<sequence length="179" mass="19656">MFLNKKRPILLICSTLIGSLLVGCSTTNESTSNNVAIPINSELLRNGQFTHGYNDWWITGAELTVKDAEACIDISTPGDTPWDVILGQGGSGLIEGASYTLEFTARANIATQFKAVIQHEGKPYTKYFSKDIYVTNKSAPFTLTFTHQEKSDPKTDFQLQFGAQKAATVCVRNLSLKNN</sequence>
<feature type="signal peptide" evidence="2">
    <location>
        <begin position="1"/>
        <end position="24"/>
    </location>
</feature>
<evidence type="ECO:0000256" key="1">
    <source>
        <dbReference type="ARBA" id="ARBA00022801"/>
    </source>
</evidence>
<reference evidence="5" key="1">
    <citation type="journal article" date="2019" name="Int. J. Syst. Evol. Microbiol.">
        <title>The Global Catalogue of Microorganisms (GCM) 10K type strain sequencing project: providing services to taxonomists for standard genome sequencing and annotation.</title>
        <authorList>
            <consortium name="The Broad Institute Genomics Platform"/>
            <consortium name="The Broad Institute Genome Sequencing Center for Infectious Disease"/>
            <person name="Wu L."/>
            <person name="Ma J."/>
        </authorList>
    </citation>
    <scope>NUCLEOTIDE SEQUENCE [LARGE SCALE GENOMIC DNA]</scope>
    <source>
        <strain evidence="5">NBRC 103166</strain>
    </source>
</reference>
<dbReference type="Gene3D" id="2.60.120.260">
    <property type="entry name" value="Galactose-binding domain-like"/>
    <property type="match status" value="1"/>
</dbReference>
<keyword evidence="1" id="KW-0378">Hydrolase</keyword>
<comment type="caution">
    <text evidence="4">The sequence shown here is derived from an EMBL/GenBank/DDBJ whole genome shotgun (WGS) entry which is preliminary data.</text>
</comment>
<proteinExistence type="predicted"/>
<evidence type="ECO:0000259" key="3">
    <source>
        <dbReference type="Pfam" id="PF02018"/>
    </source>
</evidence>
<dbReference type="InterPro" id="IPR003305">
    <property type="entry name" value="CenC_carb-bd"/>
</dbReference>
<protein>
    <recommendedName>
        <fullName evidence="3">CBM-cenC domain-containing protein</fullName>
    </recommendedName>
</protein>
<dbReference type="EMBL" id="BSPQ01000019">
    <property type="protein sequence ID" value="GLS92213.1"/>
    <property type="molecule type" value="Genomic_DNA"/>
</dbReference>
<dbReference type="SUPFAM" id="SSF49785">
    <property type="entry name" value="Galactose-binding domain-like"/>
    <property type="match status" value="1"/>
</dbReference>
<keyword evidence="5" id="KW-1185">Reference proteome</keyword>
<keyword evidence="2" id="KW-0732">Signal</keyword>
<gene>
    <name evidence="4" type="ORF">GCM10007916_32830</name>
</gene>
<evidence type="ECO:0000313" key="4">
    <source>
        <dbReference type="EMBL" id="GLS92213.1"/>
    </source>
</evidence>
<feature type="chain" id="PRO_5046109189" description="CBM-cenC domain-containing protein" evidence="2">
    <location>
        <begin position="25"/>
        <end position="179"/>
    </location>
</feature>
<organism evidence="4 5">
    <name type="scientific">Psychromonas marina</name>
    <dbReference type="NCBI Taxonomy" id="88364"/>
    <lineage>
        <taxon>Bacteria</taxon>
        <taxon>Pseudomonadati</taxon>
        <taxon>Pseudomonadota</taxon>
        <taxon>Gammaproteobacteria</taxon>
        <taxon>Alteromonadales</taxon>
        <taxon>Psychromonadaceae</taxon>
        <taxon>Psychromonas</taxon>
    </lineage>
</organism>
<dbReference type="RefSeq" id="WP_284205309.1">
    <property type="nucleotide sequence ID" value="NZ_BSPQ01000019.1"/>
</dbReference>
<evidence type="ECO:0000313" key="5">
    <source>
        <dbReference type="Proteomes" id="UP001157353"/>
    </source>
</evidence>
<dbReference type="Pfam" id="PF02018">
    <property type="entry name" value="CBM_4_9"/>
    <property type="match status" value="1"/>
</dbReference>
<accession>A0ABQ6E4V8</accession>
<dbReference type="PROSITE" id="PS51257">
    <property type="entry name" value="PROKAR_LIPOPROTEIN"/>
    <property type="match status" value="1"/>
</dbReference>
<evidence type="ECO:0000256" key="2">
    <source>
        <dbReference type="SAM" id="SignalP"/>
    </source>
</evidence>
<name>A0ABQ6E4V8_9GAMM</name>
<dbReference type="Proteomes" id="UP001157353">
    <property type="component" value="Unassembled WGS sequence"/>
</dbReference>